<dbReference type="RefSeq" id="WP_146461768.1">
    <property type="nucleotide sequence ID" value="NZ_SJPW01000008.1"/>
</dbReference>
<comment type="caution">
    <text evidence="2">The sequence shown here is derived from an EMBL/GenBank/DDBJ whole genome shotgun (WGS) entry which is preliminary data.</text>
</comment>
<organism evidence="2 3">
    <name type="scientific">Rubripirellula tenax</name>
    <dbReference type="NCBI Taxonomy" id="2528015"/>
    <lineage>
        <taxon>Bacteria</taxon>
        <taxon>Pseudomonadati</taxon>
        <taxon>Planctomycetota</taxon>
        <taxon>Planctomycetia</taxon>
        <taxon>Pirellulales</taxon>
        <taxon>Pirellulaceae</taxon>
        <taxon>Rubripirellula</taxon>
    </lineage>
</organism>
<proteinExistence type="predicted"/>
<accession>A0A5C6EDM3</accession>
<evidence type="ECO:0008006" key="4">
    <source>
        <dbReference type="Google" id="ProtNLM"/>
    </source>
</evidence>
<keyword evidence="3" id="KW-1185">Reference proteome</keyword>
<dbReference type="EMBL" id="SJPW01000008">
    <property type="protein sequence ID" value="TWU46097.1"/>
    <property type="molecule type" value="Genomic_DNA"/>
</dbReference>
<sequence precursor="true">MKTTSLSLALLFLSVTVSSFTGCGEPEVKSIAEGISPSEIETYETNLKEMEAQAMNDMAEDGE</sequence>
<protein>
    <recommendedName>
        <fullName evidence="4">Secreted protein</fullName>
    </recommendedName>
</protein>
<dbReference type="PROSITE" id="PS51257">
    <property type="entry name" value="PROKAR_LIPOPROTEIN"/>
    <property type="match status" value="1"/>
</dbReference>
<feature type="signal peptide" evidence="1">
    <location>
        <begin position="1"/>
        <end position="21"/>
    </location>
</feature>
<evidence type="ECO:0000313" key="2">
    <source>
        <dbReference type="EMBL" id="TWU46097.1"/>
    </source>
</evidence>
<evidence type="ECO:0000313" key="3">
    <source>
        <dbReference type="Proteomes" id="UP000318288"/>
    </source>
</evidence>
<keyword evidence="1" id="KW-0732">Signal</keyword>
<reference evidence="2 3" key="1">
    <citation type="submission" date="2019-02" db="EMBL/GenBank/DDBJ databases">
        <title>Deep-cultivation of Planctomycetes and their phenomic and genomic characterization uncovers novel biology.</title>
        <authorList>
            <person name="Wiegand S."/>
            <person name="Jogler M."/>
            <person name="Boedeker C."/>
            <person name="Pinto D."/>
            <person name="Vollmers J."/>
            <person name="Rivas-Marin E."/>
            <person name="Kohn T."/>
            <person name="Peeters S.H."/>
            <person name="Heuer A."/>
            <person name="Rast P."/>
            <person name="Oberbeckmann S."/>
            <person name="Bunk B."/>
            <person name="Jeske O."/>
            <person name="Meyerdierks A."/>
            <person name="Storesund J.E."/>
            <person name="Kallscheuer N."/>
            <person name="Luecker S."/>
            <person name="Lage O.M."/>
            <person name="Pohl T."/>
            <person name="Merkel B.J."/>
            <person name="Hornburger P."/>
            <person name="Mueller R.-W."/>
            <person name="Bruemmer F."/>
            <person name="Labrenz M."/>
            <person name="Spormann A.M."/>
            <person name="Op Den Camp H."/>
            <person name="Overmann J."/>
            <person name="Amann R."/>
            <person name="Jetten M.S.M."/>
            <person name="Mascher T."/>
            <person name="Medema M.H."/>
            <person name="Devos D.P."/>
            <person name="Kaster A.-K."/>
            <person name="Ovreas L."/>
            <person name="Rohde M."/>
            <person name="Galperin M.Y."/>
            <person name="Jogler C."/>
        </authorList>
    </citation>
    <scope>NUCLEOTIDE SEQUENCE [LARGE SCALE GENOMIC DNA]</scope>
    <source>
        <strain evidence="2 3">Poly51</strain>
    </source>
</reference>
<gene>
    <name evidence="2" type="ORF">Poly51_54920</name>
</gene>
<evidence type="ECO:0000256" key="1">
    <source>
        <dbReference type="SAM" id="SignalP"/>
    </source>
</evidence>
<dbReference type="Proteomes" id="UP000318288">
    <property type="component" value="Unassembled WGS sequence"/>
</dbReference>
<feature type="chain" id="PRO_5022943995" description="Secreted protein" evidence="1">
    <location>
        <begin position="22"/>
        <end position="63"/>
    </location>
</feature>
<name>A0A5C6EDM3_9BACT</name>
<dbReference type="AlphaFoldDB" id="A0A5C6EDM3"/>